<evidence type="ECO:0000256" key="4">
    <source>
        <dbReference type="ARBA" id="ARBA00022630"/>
    </source>
</evidence>
<dbReference type="RefSeq" id="WP_207565832.1">
    <property type="nucleotide sequence ID" value="NZ_CP071446.1"/>
</dbReference>
<keyword evidence="3 10" id="KW-0489">Methyltransferase</keyword>
<evidence type="ECO:0000256" key="6">
    <source>
        <dbReference type="ARBA" id="ARBA00022694"/>
    </source>
</evidence>
<dbReference type="HAMAP" id="MF_01037">
    <property type="entry name" value="TrmFO"/>
    <property type="match status" value="1"/>
</dbReference>
<evidence type="ECO:0000313" key="12">
    <source>
        <dbReference type="EMBL" id="QTA37109.1"/>
    </source>
</evidence>
<evidence type="ECO:0000256" key="5">
    <source>
        <dbReference type="ARBA" id="ARBA00022679"/>
    </source>
</evidence>
<feature type="binding site" evidence="10">
    <location>
        <begin position="9"/>
        <end position="14"/>
    </location>
    <ligand>
        <name>FAD</name>
        <dbReference type="ChEBI" id="CHEBI:57692"/>
    </ligand>
</feature>
<dbReference type="PANTHER" id="PTHR11806">
    <property type="entry name" value="GLUCOSE INHIBITED DIVISION PROTEIN A"/>
    <property type="match status" value="1"/>
</dbReference>
<comment type="cofactor">
    <cofactor evidence="1 10">
        <name>FAD</name>
        <dbReference type="ChEBI" id="CHEBI:57692"/>
    </cofactor>
</comment>
<dbReference type="EMBL" id="CP071446">
    <property type="protein sequence ID" value="QTA37109.1"/>
    <property type="molecule type" value="Genomic_DNA"/>
</dbReference>
<comment type="catalytic activity">
    <reaction evidence="10">
        <text>uridine(54) in tRNA + (6R)-5,10-methylene-5,6,7,8-tetrahydrofolate + NADPH + H(+) = 5-methyluridine(54) in tRNA + (6S)-5,6,7,8-tetrahydrofolate + NADP(+)</text>
        <dbReference type="Rhea" id="RHEA:62372"/>
        <dbReference type="Rhea" id="RHEA-COMP:10167"/>
        <dbReference type="Rhea" id="RHEA-COMP:10193"/>
        <dbReference type="ChEBI" id="CHEBI:15378"/>
        <dbReference type="ChEBI" id="CHEBI:15636"/>
        <dbReference type="ChEBI" id="CHEBI:57453"/>
        <dbReference type="ChEBI" id="CHEBI:57783"/>
        <dbReference type="ChEBI" id="CHEBI:58349"/>
        <dbReference type="ChEBI" id="CHEBI:65315"/>
        <dbReference type="ChEBI" id="CHEBI:74447"/>
        <dbReference type="EC" id="2.1.1.74"/>
    </reaction>
</comment>
<sequence length="438" mass="49708">MNLEVNIIGAGLAGVEVAWQLSKYNNIEIKLFEQKPVKFSPVHSSENFAELVCSNSLKSEKLENAEGVLKAEMEMLDSLVIKCAKKTRIPAGKALAVDRKLFSECITNKIKLLPNVEIIRKEITEIDLSNPSKIWVIATGPTTDGKLAEWLSKITNGFLNFFDAVSPIISAESINYDICFFGDRYGVGTGDYINCPLTKKEYERFYNALISSQIVKIEGFDRKLLFERCQPIEEIAKTGIDSLRYGPMKPVGITDPKSGKKPYAVVQLRKENEEGTMYNIVGFQTRLKWKEQSRIIKMIPGLENAEILRYGVMHRNTYIDSPHVLDKFLRHKKYKNLFFAGQITGVEGYAESAATGIYVGINIRRILTGEKMLPFPKKTMIGALLDYITSAKELKPMYANFGLLPLEKIIKNKNDRRKYLSNRCLEIMRNFVKNELCI</sequence>
<dbReference type="NCBIfam" id="NF003739">
    <property type="entry name" value="PRK05335.1"/>
    <property type="match status" value="1"/>
</dbReference>
<proteinExistence type="inferred from homology"/>
<keyword evidence="4 10" id="KW-0285">Flavoprotein</keyword>
<reference evidence="12 13" key="1">
    <citation type="submission" date="2021-03" db="EMBL/GenBank/DDBJ databases">
        <title>Thermosipho ferrireducens sp.nov., an anaerobic thermophilic iron-reducing bacterium isolated from a deep-sea hydrothermal sulfide deposits.</title>
        <authorList>
            <person name="Zeng X."/>
            <person name="Chen Y."/>
            <person name="Shao Z."/>
        </authorList>
    </citation>
    <scope>NUCLEOTIDE SEQUENCE [LARGE SCALE GENOMIC DNA]</scope>
    <source>
        <strain evidence="12 13">JL129W03</strain>
    </source>
</reference>
<dbReference type="InterPro" id="IPR036188">
    <property type="entry name" value="FAD/NAD-bd_sf"/>
</dbReference>
<comment type="catalytic activity">
    <reaction evidence="10">
        <text>uridine(54) in tRNA + (6R)-5,10-methylene-5,6,7,8-tetrahydrofolate + NADH + H(+) = 5-methyluridine(54) in tRNA + (6S)-5,6,7,8-tetrahydrofolate + NAD(+)</text>
        <dbReference type="Rhea" id="RHEA:16873"/>
        <dbReference type="Rhea" id="RHEA-COMP:10167"/>
        <dbReference type="Rhea" id="RHEA-COMP:10193"/>
        <dbReference type="ChEBI" id="CHEBI:15378"/>
        <dbReference type="ChEBI" id="CHEBI:15636"/>
        <dbReference type="ChEBI" id="CHEBI:57453"/>
        <dbReference type="ChEBI" id="CHEBI:57540"/>
        <dbReference type="ChEBI" id="CHEBI:57945"/>
        <dbReference type="ChEBI" id="CHEBI:65315"/>
        <dbReference type="ChEBI" id="CHEBI:74447"/>
        <dbReference type="EC" id="2.1.1.74"/>
    </reaction>
</comment>
<keyword evidence="9 10" id="KW-0520">NAD</keyword>
<dbReference type="Gene3D" id="3.50.50.60">
    <property type="entry name" value="FAD/NAD(P)-binding domain"/>
    <property type="match status" value="2"/>
</dbReference>
<dbReference type="InterPro" id="IPR002218">
    <property type="entry name" value="MnmG-rel"/>
</dbReference>
<keyword evidence="6 10" id="KW-0819">tRNA processing</keyword>
<dbReference type="PANTHER" id="PTHR11806:SF2">
    <property type="entry name" value="METHYLENETETRAHYDROFOLATE--TRNA-(URACIL-5-)-METHYLTRANSFERASE TRMFO"/>
    <property type="match status" value="1"/>
</dbReference>
<comment type="subcellular location">
    <subcellularLocation>
        <location evidence="10">Cytoplasm</location>
    </subcellularLocation>
</comment>
<keyword evidence="2 10" id="KW-0963">Cytoplasm</keyword>
<gene>
    <name evidence="10 12" type="primary">trmFO</name>
    <name evidence="12" type="ORF">JYK00_04970</name>
</gene>
<organism evidence="12 13">
    <name type="scientific">Thermosipho ferrireducens</name>
    <dbReference type="NCBI Taxonomy" id="2571116"/>
    <lineage>
        <taxon>Bacteria</taxon>
        <taxon>Thermotogati</taxon>
        <taxon>Thermotogota</taxon>
        <taxon>Thermotogae</taxon>
        <taxon>Thermotogales</taxon>
        <taxon>Fervidobacteriaceae</taxon>
        <taxon>Thermosipho</taxon>
    </lineage>
</organism>
<evidence type="ECO:0000313" key="13">
    <source>
        <dbReference type="Proteomes" id="UP000671862"/>
    </source>
</evidence>
<evidence type="ECO:0000256" key="2">
    <source>
        <dbReference type="ARBA" id="ARBA00022490"/>
    </source>
</evidence>
<evidence type="ECO:0000256" key="7">
    <source>
        <dbReference type="ARBA" id="ARBA00022827"/>
    </source>
</evidence>
<dbReference type="InterPro" id="IPR040131">
    <property type="entry name" value="MnmG_N"/>
</dbReference>
<dbReference type="SUPFAM" id="SSF51905">
    <property type="entry name" value="FAD/NAD(P)-binding domain"/>
    <property type="match status" value="1"/>
</dbReference>
<dbReference type="InterPro" id="IPR004417">
    <property type="entry name" value="TrmFO"/>
</dbReference>
<keyword evidence="13" id="KW-1185">Reference proteome</keyword>
<keyword evidence="8 10" id="KW-0521">NADP</keyword>
<protein>
    <recommendedName>
        <fullName evidence="10">Methylenetetrahydrofolate--tRNA-(uracil-5-)-methyltransferase TrmFO</fullName>
        <ecNumber evidence="10">2.1.1.74</ecNumber>
    </recommendedName>
    <alternativeName>
        <fullName evidence="10">Folate-dependent tRNA (uracil-5-)-methyltransferase</fullName>
    </alternativeName>
    <alternativeName>
        <fullName evidence="10">Folate-dependent tRNA(M-5-U54)-methyltransferase</fullName>
    </alternativeName>
</protein>
<keyword evidence="7 10" id="KW-0274">FAD</keyword>
<comment type="function">
    <text evidence="10">Catalyzes the folate-dependent formation of 5-methyl-uridine at position 54 (M-5-U54) in all tRNAs.</text>
</comment>
<comment type="similarity">
    <text evidence="10">Belongs to the MnmG family. TrmFO subfamily.</text>
</comment>
<evidence type="ECO:0000256" key="1">
    <source>
        <dbReference type="ARBA" id="ARBA00001974"/>
    </source>
</evidence>
<feature type="domain" description="MnmG N-terminal" evidence="11">
    <location>
        <begin position="5"/>
        <end position="370"/>
    </location>
</feature>
<evidence type="ECO:0000256" key="10">
    <source>
        <dbReference type="HAMAP-Rule" id="MF_01037"/>
    </source>
</evidence>
<dbReference type="NCBIfam" id="TIGR00137">
    <property type="entry name" value="gid_trmFO"/>
    <property type="match status" value="1"/>
</dbReference>
<evidence type="ECO:0000256" key="8">
    <source>
        <dbReference type="ARBA" id="ARBA00022857"/>
    </source>
</evidence>
<keyword evidence="5 10" id="KW-0808">Transferase</keyword>
<dbReference type="Pfam" id="PF01134">
    <property type="entry name" value="GIDA"/>
    <property type="match status" value="1"/>
</dbReference>
<dbReference type="EC" id="2.1.1.74" evidence="10"/>
<evidence type="ECO:0000256" key="3">
    <source>
        <dbReference type="ARBA" id="ARBA00022603"/>
    </source>
</evidence>
<evidence type="ECO:0000256" key="9">
    <source>
        <dbReference type="ARBA" id="ARBA00023027"/>
    </source>
</evidence>
<dbReference type="Proteomes" id="UP000671862">
    <property type="component" value="Chromosome"/>
</dbReference>
<accession>A0ABX7S4T1</accession>
<evidence type="ECO:0000259" key="11">
    <source>
        <dbReference type="Pfam" id="PF01134"/>
    </source>
</evidence>
<name>A0ABX7S4T1_9BACT</name>